<comment type="subcellular location">
    <subcellularLocation>
        <location evidence="1">Cytoplasm</location>
        <location evidence="1">Cytoskeleton</location>
        <location evidence="1">Microtubule organizing center</location>
        <location evidence="1">Centrosome</location>
    </subcellularLocation>
</comment>
<feature type="compositionally biased region" description="Basic and acidic residues" evidence="7">
    <location>
        <begin position="1088"/>
        <end position="1100"/>
    </location>
</feature>
<organism evidence="9 10">
    <name type="scientific">Galeopterus variegatus</name>
    <name type="common">Malayan flying lemur</name>
    <name type="synonym">Cynocephalus variegatus</name>
    <dbReference type="NCBI Taxonomy" id="482537"/>
    <lineage>
        <taxon>Eukaryota</taxon>
        <taxon>Metazoa</taxon>
        <taxon>Chordata</taxon>
        <taxon>Craniata</taxon>
        <taxon>Vertebrata</taxon>
        <taxon>Euteleostomi</taxon>
        <taxon>Mammalia</taxon>
        <taxon>Eutheria</taxon>
        <taxon>Euarchontoglires</taxon>
        <taxon>Dermoptera</taxon>
        <taxon>Cynocephalidae</taxon>
        <taxon>Galeopterus</taxon>
    </lineage>
</organism>
<sequence length="1939" mass="218828">LRKEVDSLIEEQSEARKQSEKDRSAMLSQMKVLESELEEQLSQHQGCAARAKEISTLRQQMVSLDKHLRSQRQFMDEQAAEREHEREEFQQEIRRLEGQLRQAAKPQPWGPCDSQCSQLDAEVESLQEKLREKSDGFNELVIKKELADRQLLIQEEEIKHLEETNVNTRRKVVQLQEELEKQKKIVKELQDKEVLKEQQMSDLLLASTLTSEPDEGKCSVPPEGPEIQAEVLDLKEQLEKIKGDLVSKNEEILHLSLKLDVQNSHAAISIRELEEENANLKVEYSRSSEIEELKAIIENLQENQERLQKDKAEEIEQLHEVIEKLQRELSIMGPVVHEVSDSQAESLQSELLSLQVESPVGQPLQGELDAALMAKEALSQLLADQAQGHSQALEAVQQRLREAEVAAARQLAELRRSAALREAEVKNMASQIREFEVALKAKEALIAERDLEINAMNKWNVAHSAELEAILLALARFRCALEQQPLAAPDEPPELQRLRAQCARLSHQLQVLNQRFLRCQTELDRQQTPQAAAHTPALRACLQPCVGGITEAWVARVAEAVCEDESEWGVGGRWLTTAPHALDQDTRDDFQPAKVLVTLKDADLPKQESVMSVLTLCQQQLESELLLMSDEVHWSVGDSSKVSGRRKGKEKLLEDCQLQKDDLIAQVKQLQEKLNHLVYSVTFQDVDTEDFKFQQPLASAYMLENSSSVRSQRDEEPDKPLSVEAFNTNKTTWDLTDIIKNRDSLIINEMPNFPIQEKLALQDGSLSLQTSVYRGSQDPSHTKEAETLKNLSRALDLSSWSSPEVLRKDSTLEPPPSLPLTPCSGTLSLRSANTSLQDRMDPLLLPAGAPELLCHPGESAAMQVLQCTVSPSASHHHVERTAVEKDVEDFMVTSFDSQEASASHPPGLAGKSEESGKTTPFSSHPWLGQSAGPVGIQLPRSACLAHQCFFIEMSHSHSCCWVFLLQLSPPCTLWCVLGRMYQRGVVSVPDLVVFLGDGLGFGARLSLGTGDLEAPAASVTAPAASVTAPAASVTAPACISGRFRWSLEAMKGKEVHPKHMKALLQMVCDESRQILALSESCSPPRTLGKGEPHTPLDHFSREGQGLLESARQPQKGEKEASDMCFDWRGEFLQVIQGVFEKEWEMLQVQLQPRLCNSDPGDHSALFKRLGNAIQEQGNVQEKSLEHLHLSDRNSLLSEIQALRAQLRMTHLQNQEKLQQLCAALTSAEAHGSHQEHQLRRQVELLAYKVEQEKCIASDLQKTLSEEQEKALCVRKLLVVEQNAVRDLKSELCECKQENERLLQSLNDVQKEVLQLRSVLDSKEHDLKAALQELESERVKERALQSQLEEKQLQHLQREGQSAKSLEELRVSLEKQYAQSSRLCVALKHEQTAKDNLQKELQIESSRCEALLAQERSQLSELQKSLEAEKSRALELSEALQHERLLTEQLSQRTQEACAHQETQVHRALLRKLKEEKSHVVELQAVLEKVQQQAVRSQQQLEAEAQKRCEELRKEKERELQLQRQRDEHKIKQLQQTVRELESKEQALCGNGPHLGSPHRACSLGLDCLREQQQELERIRQQLLCAARLLTCFINQTVDRTISDWTSSNEKAVTSLLRTLEELKSELSTSTSSQKKMAAELQIQLVDVLLKDNDSLTKAVSTVTREKAELCRALSKLEKTLKHHLQKGCTLSSLDRSARKQDRPVLQNSSQHSDPSLPTPAANEEANTCNVKMEKLYLHYLRAESFRKALIYQKKYLLLLIGGFQDSEQETLSMIAHLGVFPSKADKKISTSRPFTRFRTAVRVVIATLRLRFLVKKWQEVDRKGTLAQGRAPRPGPRAPRQHRSPPETRESPPTRDVPSGHARDPTCHSRPVTTASLSRRGRSTPSPNSRLERSLTASQDPEDSLTEYIHHLEMIQQRLGGYNQIPLQRNPDTRRLNNE</sequence>
<gene>
    <name evidence="10" type="primary">LOC103607368</name>
</gene>
<feature type="region of interest" description="Disordered" evidence="7">
    <location>
        <begin position="1824"/>
        <end position="1904"/>
    </location>
</feature>
<reference evidence="10" key="1">
    <citation type="submission" date="2025-08" db="UniProtKB">
        <authorList>
            <consortium name="RefSeq"/>
        </authorList>
    </citation>
    <scope>IDENTIFICATION</scope>
</reference>
<feature type="coiled-coil region" evidence="6">
    <location>
        <begin position="1472"/>
        <end position="1588"/>
    </location>
</feature>
<protein>
    <submittedName>
        <fullName evidence="10">Uncharacterized protein LOC103607368</fullName>
    </submittedName>
</protein>
<feature type="coiled-coil region" evidence="6">
    <location>
        <begin position="72"/>
        <end position="199"/>
    </location>
</feature>
<feature type="compositionally biased region" description="Polar residues" evidence="7">
    <location>
        <begin position="1705"/>
        <end position="1715"/>
    </location>
</feature>
<feature type="region of interest" description="Disordered" evidence="7">
    <location>
        <begin position="1692"/>
        <end position="1724"/>
    </location>
</feature>
<feature type="region of interest" description="Disordered" evidence="7">
    <location>
        <begin position="806"/>
        <end position="825"/>
    </location>
</feature>
<evidence type="ECO:0000256" key="3">
    <source>
        <dbReference type="ARBA" id="ARBA00022553"/>
    </source>
</evidence>
<feature type="compositionally biased region" description="Basic and acidic residues" evidence="7">
    <location>
        <begin position="1844"/>
        <end position="1853"/>
    </location>
</feature>
<keyword evidence="3" id="KW-0597">Phosphoprotein</keyword>
<feature type="non-terminal residue" evidence="10">
    <location>
        <position position="1"/>
    </location>
</feature>
<keyword evidence="4 6" id="KW-0175">Coiled coil</keyword>
<dbReference type="PANTHER" id="PTHR44981">
    <property type="entry name" value="PERICENTRIN-LIKE PROTEIN, ISOFORM F"/>
    <property type="match status" value="1"/>
</dbReference>
<keyword evidence="2" id="KW-0963">Cytoplasm</keyword>
<feature type="compositionally biased region" description="Polar residues" evidence="7">
    <location>
        <begin position="1871"/>
        <end position="1899"/>
    </location>
</feature>
<proteinExistence type="predicted"/>
<dbReference type="Proteomes" id="UP000694923">
    <property type="component" value="Unplaced"/>
</dbReference>
<evidence type="ECO:0000256" key="7">
    <source>
        <dbReference type="SAM" id="MobiDB-lite"/>
    </source>
</evidence>
<feature type="coiled-coil region" evidence="6">
    <location>
        <begin position="1298"/>
        <end position="1442"/>
    </location>
</feature>
<accession>A0ABM0SB61</accession>
<dbReference type="Pfam" id="PF10495">
    <property type="entry name" value="PACT_coil_coil"/>
    <property type="match status" value="1"/>
</dbReference>
<evidence type="ECO:0000313" key="9">
    <source>
        <dbReference type="Proteomes" id="UP000694923"/>
    </source>
</evidence>
<feature type="region of interest" description="Disordered" evidence="7">
    <location>
        <begin position="1"/>
        <end position="26"/>
    </location>
</feature>
<dbReference type="GeneID" id="103607368"/>
<dbReference type="PANTHER" id="PTHR44981:SF3">
    <property type="entry name" value="PERICENTRIN"/>
    <property type="match status" value="1"/>
</dbReference>
<dbReference type="InterPro" id="IPR028745">
    <property type="entry name" value="AKAP9/Pericentrin"/>
</dbReference>
<dbReference type="InterPro" id="IPR019528">
    <property type="entry name" value="PACT_domain"/>
</dbReference>
<evidence type="ECO:0000259" key="8">
    <source>
        <dbReference type="Pfam" id="PF10495"/>
    </source>
</evidence>
<evidence type="ECO:0000256" key="5">
    <source>
        <dbReference type="ARBA" id="ARBA00023212"/>
    </source>
</evidence>
<evidence type="ECO:0000256" key="4">
    <source>
        <dbReference type="ARBA" id="ARBA00023054"/>
    </source>
</evidence>
<feature type="region of interest" description="Disordered" evidence="7">
    <location>
        <begin position="895"/>
        <end position="924"/>
    </location>
</feature>
<feature type="region of interest" description="Disordered" evidence="7">
    <location>
        <begin position="1081"/>
        <end position="1100"/>
    </location>
</feature>
<keyword evidence="5" id="KW-0206">Cytoskeleton</keyword>
<evidence type="ECO:0000313" key="10">
    <source>
        <dbReference type="RefSeq" id="XP_008590102.1"/>
    </source>
</evidence>
<dbReference type="RefSeq" id="XP_008590102.1">
    <property type="nucleotide sequence ID" value="XM_008591880.1"/>
</dbReference>
<feature type="coiled-coil region" evidence="6">
    <location>
        <begin position="386"/>
        <end position="413"/>
    </location>
</feature>
<keyword evidence="9" id="KW-1185">Reference proteome</keyword>
<feature type="coiled-coil region" evidence="6">
    <location>
        <begin position="231"/>
        <end position="328"/>
    </location>
</feature>
<evidence type="ECO:0000256" key="6">
    <source>
        <dbReference type="SAM" id="Coils"/>
    </source>
</evidence>
<name>A0ABM0SB61_GALVR</name>
<evidence type="ECO:0000256" key="2">
    <source>
        <dbReference type="ARBA" id="ARBA00022490"/>
    </source>
</evidence>
<feature type="domain" description="Pericentrin/AKAP-450 centrosomal targeting" evidence="8">
    <location>
        <begin position="1739"/>
        <end position="1817"/>
    </location>
</feature>
<feature type="compositionally biased region" description="Basic and acidic residues" evidence="7">
    <location>
        <begin position="13"/>
        <end position="24"/>
    </location>
</feature>
<evidence type="ECO:0000256" key="1">
    <source>
        <dbReference type="ARBA" id="ARBA00004300"/>
    </source>
</evidence>